<dbReference type="OrthoDB" id="5985073at2759"/>
<sequence length="481" mass="51705">MKWNRAALLVTGLVGVASAAVSLDQGSGHGRPSHLERRQDQAPATEEQQYAIYRQAFSDPVGAAKAANALPYMANQYATGGLSRYNVAGDNKQLPWNSAVPVLPIADVNGSVDGGWQEIPDIQGMTLNRSTVIGDNAVMPFYISQGYDASKIKRVVMVMPGKPRDSWKYTSLIQDALAVQLTNSSSTVSADEVLIIGPCWMNQNDHTAGAIRDNELYWTNGQWQSGMASRGPGDTAISSYEVMDFFLDMLFDQAQFPQLKKVVIAGHSMGAQMVQRYAVLKKPASYDPNVAFWIGNPGSYVWVTDDRPNSDSSCSGGNDWAYGLSGSGVPNYGRDRVQNDKDNLVAAFRARNVHYNYGLLDNGQGDTRCQAAQQGANHLERGCKFVESLAAMSGGFPATHTANFMPNVSHVDYSMLSYNISLWRLFDEDSVGGSTLLGTSSSPAAGARAEQSSSSATATLSLQATVLSGAAAVVYGLTQML</sequence>
<evidence type="ECO:0000313" key="4">
    <source>
        <dbReference type="Proteomes" id="UP000246740"/>
    </source>
</evidence>
<feature type="region of interest" description="Disordered" evidence="1">
    <location>
        <begin position="25"/>
        <end position="45"/>
    </location>
</feature>
<gene>
    <name evidence="3" type="ORF">BCV70DRAFT_68864</name>
</gene>
<evidence type="ECO:0000313" key="3">
    <source>
        <dbReference type="EMBL" id="PWY97281.1"/>
    </source>
</evidence>
<dbReference type="PANTHER" id="PTHR35560:SF3">
    <property type="entry name" value="PEPTIDASE S9 PROLYL OLIGOPEPTIDASE CATALYTIC DOMAIN-CONTAINING PROTEIN"/>
    <property type="match status" value="1"/>
</dbReference>
<dbReference type="InterPro" id="IPR029058">
    <property type="entry name" value="AB_hydrolase_fold"/>
</dbReference>
<dbReference type="AlphaFoldDB" id="A0A317XGR3"/>
<dbReference type="Proteomes" id="UP000246740">
    <property type="component" value="Unassembled WGS sequence"/>
</dbReference>
<keyword evidence="4" id="KW-1185">Reference proteome</keyword>
<dbReference type="STRING" id="1882483.A0A317XGR3"/>
<organism evidence="3 4">
    <name type="scientific">Testicularia cyperi</name>
    <dbReference type="NCBI Taxonomy" id="1882483"/>
    <lineage>
        <taxon>Eukaryota</taxon>
        <taxon>Fungi</taxon>
        <taxon>Dikarya</taxon>
        <taxon>Basidiomycota</taxon>
        <taxon>Ustilaginomycotina</taxon>
        <taxon>Ustilaginomycetes</taxon>
        <taxon>Ustilaginales</taxon>
        <taxon>Anthracoideaceae</taxon>
        <taxon>Testicularia</taxon>
    </lineage>
</organism>
<protein>
    <recommendedName>
        <fullName evidence="5">Alpha/beta-hydrolase</fullName>
    </recommendedName>
</protein>
<dbReference type="Gene3D" id="3.40.50.1820">
    <property type="entry name" value="alpha/beta hydrolase"/>
    <property type="match status" value="1"/>
</dbReference>
<dbReference type="EMBL" id="KZ819212">
    <property type="protein sequence ID" value="PWY97281.1"/>
    <property type="molecule type" value="Genomic_DNA"/>
</dbReference>
<dbReference type="InParanoid" id="A0A317XGR3"/>
<feature type="signal peptide" evidence="2">
    <location>
        <begin position="1"/>
        <end position="19"/>
    </location>
</feature>
<reference evidence="3 4" key="1">
    <citation type="journal article" date="2018" name="Mol. Biol. Evol.">
        <title>Broad Genomic Sampling Reveals a Smut Pathogenic Ancestry of the Fungal Clade Ustilaginomycotina.</title>
        <authorList>
            <person name="Kijpornyongpan T."/>
            <person name="Mondo S.J."/>
            <person name="Barry K."/>
            <person name="Sandor L."/>
            <person name="Lee J."/>
            <person name="Lipzen A."/>
            <person name="Pangilinan J."/>
            <person name="LaButti K."/>
            <person name="Hainaut M."/>
            <person name="Henrissat B."/>
            <person name="Grigoriev I.V."/>
            <person name="Spatafora J.W."/>
            <person name="Aime M.C."/>
        </authorList>
    </citation>
    <scope>NUCLEOTIDE SEQUENCE [LARGE SCALE GENOMIC DNA]</scope>
    <source>
        <strain evidence="3 4">MCA 3645</strain>
    </source>
</reference>
<feature type="chain" id="PRO_5016427495" description="Alpha/beta-hydrolase" evidence="2">
    <location>
        <begin position="20"/>
        <end position="481"/>
    </location>
</feature>
<evidence type="ECO:0000256" key="1">
    <source>
        <dbReference type="SAM" id="MobiDB-lite"/>
    </source>
</evidence>
<keyword evidence="2" id="KW-0732">Signal</keyword>
<name>A0A317XGR3_9BASI</name>
<evidence type="ECO:0008006" key="5">
    <source>
        <dbReference type="Google" id="ProtNLM"/>
    </source>
</evidence>
<proteinExistence type="predicted"/>
<dbReference type="PANTHER" id="PTHR35560">
    <property type="entry name" value="BLL0132 PROTEIN"/>
    <property type="match status" value="1"/>
</dbReference>
<evidence type="ECO:0000256" key="2">
    <source>
        <dbReference type="SAM" id="SignalP"/>
    </source>
</evidence>
<accession>A0A317XGR3</accession>
<dbReference type="SUPFAM" id="SSF53474">
    <property type="entry name" value="alpha/beta-Hydrolases"/>
    <property type="match status" value="1"/>
</dbReference>